<sequence length="221" mass="23059">MVLDKRAGKKRAARGGFCPRRPQAGGPHGLCPDVLLLHPAAPTTETAPGEGTTLSTGQPVSPGRLLAHHSWGPEEAPAGGGSGPGLSLSLHTDWSPALSPTGTLRGNFSKVLWGQREVVEPARLWEAPEKLPLPTSVLAGFGPWAGPPQAPKGKVVQGKALEAAGIRVGHTEGYQVLWGPWGPALEADRSTGLRMSCCPRTWWSGPGRAAPPPPIPHLVIT</sequence>
<name>Q6ZUQ2_HUMAN</name>
<feature type="region of interest" description="Disordered" evidence="1">
    <location>
        <begin position="1"/>
        <end position="25"/>
    </location>
</feature>
<evidence type="ECO:0000256" key="1">
    <source>
        <dbReference type="SAM" id="MobiDB-lite"/>
    </source>
</evidence>
<accession>Q6ZUQ2</accession>
<protein>
    <submittedName>
        <fullName evidence="2">cDNA FLJ43462 fis, clone OCBBF2035916</fullName>
    </submittedName>
</protein>
<reference evidence="2" key="1">
    <citation type="submission" date="2003-07" db="EMBL/GenBank/DDBJ databases">
        <title>NEDO human cDNA sequencing project.</title>
        <authorList>
            <person name="Oshima A."/>
            <person name="Takahashi-Fujii A."/>
            <person name="Tanase T."/>
            <person name="Imose N."/>
            <person name="Takeuchi K."/>
            <person name="Arita M."/>
            <person name="Musashino K."/>
            <person name="Yuuki H."/>
            <person name="Hara H."/>
            <person name="Sugiyama T."/>
            <person name="Irie R."/>
            <person name="Otsuki T."/>
            <person name="Sato H."/>
            <person name="Ota T."/>
            <person name="Wakamatsu A."/>
            <person name="Ishii S."/>
            <person name="Yamamoto J."/>
            <person name="Isono Y."/>
            <person name="Kawai-Hio Y."/>
            <person name="Saito K."/>
            <person name="Nishikawa T."/>
            <person name="Kimura K."/>
            <person name="Yamashita H."/>
            <person name="Matsuo K."/>
            <person name="Nakamura Y."/>
            <person name="Sekine M."/>
            <person name="Kikuchi H."/>
            <person name="Kanda K."/>
            <person name="Wagatsuma M."/>
            <person name="Murakawa K."/>
            <person name="Kanehori K."/>
            <person name="Sugiyama A."/>
            <person name="Kawakami B."/>
            <person name="Suzuki Y."/>
            <person name="Sugano S."/>
            <person name="Nagahari K."/>
            <person name="Masuho Y."/>
            <person name="Nagai K."/>
            <person name="Isogai T."/>
        </authorList>
    </citation>
    <scope>NUCLEOTIDE SEQUENCE</scope>
    <source>
        <tissue evidence="2">Brain</tissue>
    </source>
</reference>
<feature type="compositionally biased region" description="Low complexity" evidence="1">
    <location>
        <begin position="41"/>
        <end position="53"/>
    </location>
</feature>
<dbReference type="EMBL" id="AK125451">
    <property type="protein sequence ID" value="BAC86167.1"/>
    <property type="molecule type" value="mRNA"/>
</dbReference>
<proteinExistence type="evidence at transcript level"/>
<evidence type="ECO:0000313" key="2">
    <source>
        <dbReference type="EMBL" id="BAC86167.1"/>
    </source>
</evidence>
<dbReference type="AlphaFoldDB" id="Q6ZUQ2"/>
<feature type="region of interest" description="Disordered" evidence="1">
    <location>
        <begin position="41"/>
        <end position="88"/>
    </location>
</feature>
<organism evidence="2">
    <name type="scientific">Homo sapiens</name>
    <name type="common">Human</name>
    <dbReference type="NCBI Taxonomy" id="9606"/>
    <lineage>
        <taxon>Eukaryota</taxon>
        <taxon>Metazoa</taxon>
        <taxon>Chordata</taxon>
        <taxon>Craniata</taxon>
        <taxon>Vertebrata</taxon>
        <taxon>Euteleostomi</taxon>
        <taxon>Mammalia</taxon>
        <taxon>Eutheria</taxon>
        <taxon>Euarchontoglires</taxon>
        <taxon>Primates</taxon>
        <taxon>Haplorrhini</taxon>
        <taxon>Catarrhini</taxon>
        <taxon>Hominidae</taxon>
        <taxon>Homo</taxon>
    </lineage>
</organism>